<dbReference type="CDD" id="cd04491">
    <property type="entry name" value="SoSSB_OBF"/>
    <property type="match status" value="1"/>
</dbReference>
<reference evidence="3 4" key="1">
    <citation type="submission" date="2019-09" db="EMBL/GenBank/DDBJ databases">
        <title>A chromosome-level genome assembly of the Chinese tupelo Nyssa sinensis.</title>
        <authorList>
            <person name="Yang X."/>
            <person name="Kang M."/>
            <person name="Yang Y."/>
            <person name="Xiong H."/>
            <person name="Wang M."/>
            <person name="Zhang Z."/>
            <person name="Wang Z."/>
            <person name="Wu H."/>
            <person name="Ma T."/>
            <person name="Liu J."/>
            <person name="Xi Z."/>
        </authorList>
    </citation>
    <scope>NUCLEOTIDE SEQUENCE [LARGE SCALE GENOMIC DNA]</scope>
    <source>
        <strain evidence="3">J267</strain>
        <tissue evidence="3">Leaf</tissue>
    </source>
</reference>
<protein>
    <recommendedName>
        <fullName evidence="2">Single-stranded DNA binding protein Ssb-like OB fold domain-containing protein</fullName>
    </recommendedName>
</protein>
<feature type="compositionally biased region" description="Low complexity" evidence="1">
    <location>
        <begin position="1"/>
        <end position="14"/>
    </location>
</feature>
<dbReference type="InterPro" id="IPR048970">
    <property type="entry name" value="OB_Ssb-like"/>
</dbReference>
<dbReference type="InterPro" id="IPR012340">
    <property type="entry name" value="NA-bd_OB-fold"/>
</dbReference>
<sequence length="160" mass="17498">MAATTQQQQEQSQGSSGGGGSKPGMRKPVFIKVDQLKPGTSGHTLTVKVLISNTVLQNKGRNAATSQILHRGGRTRIAECLIGDETGTILFTARNDQIDLMKPDTTVILRNAKIDMFKGSMRLAVDKWGRIEVTEPANFVVKEDNNLSLVEYELVNVTEE</sequence>
<gene>
    <name evidence="3" type="ORF">F0562_018401</name>
</gene>
<feature type="region of interest" description="Disordered" evidence="1">
    <location>
        <begin position="1"/>
        <end position="26"/>
    </location>
</feature>
<name>A0A5J4ZBS5_9ASTE</name>
<dbReference type="PANTHER" id="PTHR31472">
    <property type="entry name" value="OS05G0244600 PROTEIN"/>
    <property type="match status" value="1"/>
</dbReference>
<evidence type="ECO:0000259" key="2">
    <source>
        <dbReference type="Pfam" id="PF21473"/>
    </source>
</evidence>
<proteinExistence type="predicted"/>
<dbReference type="EMBL" id="CM018052">
    <property type="protein sequence ID" value="KAA8515222.1"/>
    <property type="molecule type" value="Genomic_DNA"/>
</dbReference>
<dbReference type="AlphaFoldDB" id="A0A5J4ZBS5"/>
<dbReference type="SUPFAM" id="SSF50249">
    <property type="entry name" value="Nucleic acid-binding proteins"/>
    <property type="match status" value="1"/>
</dbReference>
<organism evidence="3 4">
    <name type="scientific">Nyssa sinensis</name>
    <dbReference type="NCBI Taxonomy" id="561372"/>
    <lineage>
        <taxon>Eukaryota</taxon>
        <taxon>Viridiplantae</taxon>
        <taxon>Streptophyta</taxon>
        <taxon>Embryophyta</taxon>
        <taxon>Tracheophyta</taxon>
        <taxon>Spermatophyta</taxon>
        <taxon>Magnoliopsida</taxon>
        <taxon>eudicotyledons</taxon>
        <taxon>Gunneridae</taxon>
        <taxon>Pentapetalae</taxon>
        <taxon>asterids</taxon>
        <taxon>Cornales</taxon>
        <taxon>Nyssaceae</taxon>
        <taxon>Nyssa</taxon>
    </lineage>
</organism>
<keyword evidence="4" id="KW-1185">Reference proteome</keyword>
<feature type="domain" description="Single-stranded DNA binding protein Ssb-like OB fold" evidence="2">
    <location>
        <begin position="36"/>
        <end position="133"/>
    </location>
</feature>
<dbReference type="Pfam" id="PF21473">
    <property type="entry name" value="OB_Ssb-like"/>
    <property type="match status" value="1"/>
</dbReference>
<dbReference type="PANTHER" id="PTHR31472:SF5">
    <property type="entry name" value="OS05G0244600 PROTEIN"/>
    <property type="match status" value="1"/>
</dbReference>
<evidence type="ECO:0000256" key="1">
    <source>
        <dbReference type="SAM" id="MobiDB-lite"/>
    </source>
</evidence>
<dbReference type="OrthoDB" id="2274046at2759"/>
<accession>A0A5J4ZBS5</accession>
<dbReference type="Proteomes" id="UP000325577">
    <property type="component" value="Linkage Group LG9"/>
</dbReference>
<evidence type="ECO:0000313" key="4">
    <source>
        <dbReference type="Proteomes" id="UP000325577"/>
    </source>
</evidence>
<dbReference type="Gene3D" id="2.40.50.140">
    <property type="entry name" value="Nucleic acid-binding proteins"/>
    <property type="match status" value="1"/>
</dbReference>
<evidence type="ECO:0000313" key="3">
    <source>
        <dbReference type="EMBL" id="KAA8515222.1"/>
    </source>
</evidence>